<organism evidence="2 3">
    <name type="scientific">Dothidotthia symphoricarpi CBS 119687</name>
    <dbReference type="NCBI Taxonomy" id="1392245"/>
    <lineage>
        <taxon>Eukaryota</taxon>
        <taxon>Fungi</taxon>
        <taxon>Dikarya</taxon>
        <taxon>Ascomycota</taxon>
        <taxon>Pezizomycotina</taxon>
        <taxon>Dothideomycetes</taxon>
        <taxon>Pleosporomycetidae</taxon>
        <taxon>Pleosporales</taxon>
        <taxon>Dothidotthiaceae</taxon>
        <taxon>Dothidotthia</taxon>
    </lineage>
</organism>
<gene>
    <name evidence="2" type="ORF">P153DRAFT_367702</name>
</gene>
<evidence type="ECO:0000256" key="1">
    <source>
        <dbReference type="SAM" id="MobiDB-lite"/>
    </source>
</evidence>
<feature type="region of interest" description="Disordered" evidence="1">
    <location>
        <begin position="1"/>
        <end position="24"/>
    </location>
</feature>
<evidence type="ECO:0000313" key="3">
    <source>
        <dbReference type="Proteomes" id="UP000799771"/>
    </source>
</evidence>
<reference evidence="2" key="1">
    <citation type="journal article" date="2020" name="Stud. Mycol.">
        <title>101 Dothideomycetes genomes: a test case for predicting lifestyles and emergence of pathogens.</title>
        <authorList>
            <person name="Haridas S."/>
            <person name="Albert R."/>
            <person name="Binder M."/>
            <person name="Bloem J."/>
            <person name="Labutti K."/>
            <person name="Salamov A."/>
            <person name="Andreopoulos B."/>
            <person name="Baker S."/>
            <person name="Barry K."/>
            <person name="Bills G."/>
            <person name="Bluhm B."/>
            <person name="Cannon C."/>
            <person name="Castanera R."/>
            <person name="Culley D."/>
            <person name="Daum C."/>
            <person name="Ezra D."/>
            <person name="Gonzalez J."/>
            <person name="Henrissat B."/>
            <person name="Kuo A."/>
            <person name="Liang C."/>
            <person name="Lipzen A."/>
            <person name="Lutzoni F."/>
            <person name="Magnuson J."/>
            <person name="Mondo S."/>
            <person name="Nolan M."/>
            <person name="Ohm R."/>
            <person name="Pangilinan J."/>
            <person name="Park H.-J."/>
            <person name="Ramirez L."/>
            <person name="Alfaro M."/>
            <person name="Sun H."/>
            <person name="Tritt A."/>
            <person name="Yoshinaga Y."/>
            <person name="Zwiers L.-H."/>
            <person name="Turgeon B."/>
            <person name="Goodwin S."/>
            <person name="Spatafora J."/>
            <person name="Crous P."/>
            <person name="Grigoriev I."/>
        </authorList>
    </citation>
    <scope>NUCLEOTIDE SEQUENCE</scope>
    <source>
        <strain evidence="2">CBS 119687</strain>
    </source>
</reference>
<feature type="region of interest" description="Disordered" evidence="1">
    <location>
        <begin position="162"/>
        <end position="184"/>
    </location>
</feature>
<dbReference type="Proteomes" id="UP000799771">
    <property type="component" value="Unassembled WGS sequence"/>
</dbReference>
<evidence type="ECO:0000313" key="2">
    <source>
        <dbReference type="EMBL" id="KAF2128588.1"/>
    </source>
</evidence>
<sequence length="360" mass="39853">METQTHQEVKHAYNSHPPVHHSDKTSQLIPSVHASHSACFREVQEALELARRDGETDEEMTSSNRSYQFRTKLEAPSMFKATANQQVEYLRAQRTKQDAEDEELNDDGLKSMLQAWKDLAIENKLDPQIHAYCATQVLEYKTKVADREREHICKERLANSSVSKDVSPTPPIVHQNTATPDGLKKQNATGSGPFTPLASTCPTPKPVCALTKKGEDRKRAKVEQAERSAEKAEARMQEKAQRETAKQAHLNHKVAAVRAEKEKQKARMEQQNEREVERIARVRAKAGAPPLGMVGANIGNRSAAFGIDVSSRVGSVGSSIGSSATISDAHVATTKICTTCSLTHSTFREWKMCGMRAADQ</sequence>
<feature type="region of interest" description="Disordered" evidence="1">
    <location>
        <begin position="213"/>
        <end position="232"/>
    </location>
</feature>
<feature type="compositionally biased region" description="Basic and acidic residues" evidence="1">
    <location>
        <begin position="1"/>
        <end position="11"/>
    </location>
</feature>
<dbReference type="EMBL" id="ML977508">
    <property type="protein sequence ID" value="KAF2128588.1"/>
    <property type="molecule type" value="Genomic_DNA"/>
</dbReference>
<dbReference type="AlphaFoldDB" id="A0A6A6ACF3"/>
<dbReference type="OrthoDB" id="442087at2759"/>
<name>A0A6A6ACF3_9PLEO</name>
<keyword evidence="3" id="KW-1185">Reference proteome</keyword>
<accession>A0A6A6ACF3</accession>
<protein>
    <submittedName>
        <fullName evidence="2">Uncharacterized protein</fullName>
    </submittedName>
</protein>
<dbReference type="GeneID" id="54408771"/>
<proteinExistence type="predicted"/>
<dbReference type="RefSeq" id="XP_033522977.1">
    <property type="nucleotide sequence ID" value="XM_033668339.1"/>
</dbReference>